<dbReference type="WBParaSite" id="TREG1_61010.1">
    <property type="protein sequence ID" value="TREG1_61010.1"/>
    <property type="gene ID" value="TREG1_61010"/>
</dbReference>
<proteinExistence type="predicted"/>
<protein>
    <submittedName>
        <fullName evidence="2">Uncharacterized protein</fullName>
    </submittedName>
</protein>
<dbReference type="AlphaFoldDB" id="A0AA85K8D1"/>
<reference evidence="2" key="2">
    <citation type="submission" date="2023-11" db="UniProtKB">
        <authorList>
            <consortium name="WormBaseParasite"/>
        </authorList>
    </citation>
    <scope>IDENTIFICATION</scope>
</reference>
<accession>A0AA85K8D1</accession>
<evidence type="ECO:0000313" key="1">
    <source>
        <dbReference type="Proteomes" id="UP000050795"/>
    </source>
</evidence>
<reference evidence="1" key="1">
    <citation type="submission" date="2022-06" db="EMBL/GenBank/DDBJ databases">
        <authorList>
            <person name="Berger JAMES D."/>
            <person name="Berger JAMES D."/>
        </authorList>
    </citation>
    <scope>NUCLEOTIDE SEQUENCE [LARGE SCALE GENOMIC DNA]</scope>
</reference>
<keyword evidence="1" id="KW-1185">Reference proteome</keyword>
<sequence>MAENAFRKHGLQQSSFHIEQRRQTISEEYLINSTLEFSSKHRTHFKTTLSI</sequence>
<dbReference type="Proteomes" id="UP000050795">
    <property type="component" value="Unassembled WGS sequence"/>
</dbReference>
<organism evidence="1 2">
    <name type="scientific">Trichobilharzia regenti</name>
    <name type="common">Nasal bird schistosome</name>
    <dbReference type="NCBI Taxonomy" id="157069"/>
    <lineage>
        <taxon>Eukaryota</taxon>
        <taxon>Metazoa</taxon>
        <taxon>Spiralia</taxon>
        <taxon>Lophotrochozoa</taxon>
        <taxon>Platyhelminthes</taxon>
        <taxon>Trematoda</taxon>
        <taxon>Digenea</taxon>
        <taxon>Strigeidida</taxon>
        <taxon>Schistosomatoidea</taxon>
        <taxon>Schistosomatidae</taxon>
        <taxon>Trichobilharzia</taxon>
    </lineage>
</organism>
<evidence type="ECO:0000313" key="2">
    <source>
        <dbReference type="WBParaSite" id="TREG1_61010.1"/>
    </source>
</evidence>
<name>A0AA85K8D1_TRIRE</name>